<sequence length="239" mass="23539">MYKPPSESGPKSIRTRSKLSEPGRKLHQNQSLDPGVGVSSQHSSSLESWPGLPAGEQQLPGVLAWVPAAEHSLGPGRGLLSKGSLGGAAAAGSLESGVGAQQESSSLESSGGCSAAAAAPWSPAWLLVAVAPRSPGVGFLSSSSSSLESWVGCSAAAAAPGVPAVGCSAAAAPWSPAVGCSVAVAPWSPGGGVPQHSAAPWGSWHGLPQQQQELPGVLAWAALVAAGPWSPGEEGGGRQ</sequence>
<dbReference type="EMBL" id="JAHHUM010000400">
    <property type="protein sequence ID" value="KAK5620062.1"/>
    <property type="molecule type" value="Genomic_DNA"/>
</dbReference>
<evidence type="ECO:0000313" key="3">
    <source>
        <dbReference type="Proteomes" id="UP001311232"/>
    </source>
</evidence>
<gene>
    <name evidence="2" type="ORF">CRENBAI_002682</name>
</gene>
<dbReference type="Proteomes" id="UP001311232">
    <property type="component" value="Unassembled WGS sequence"/>
</dbReference>
<organism evidence="2 3">
    <name type="scientific">Crenichthys baileyi</name>
    <name type="common">White River springfish</name>
    <dbReference type="NCBI Taxonomy" id="28760"/>
    <lineage>
        <taxon>Eukaryota</taxon>
        <taxon>Metazoa</taxon>
        <taxon>Chordata</taxon>
        <taxon>Craniata</taxon>
        <taxon>Vertebrata</taxon>
        <taxon>Euteleostomi</taxon>
        <taxon>Actinopterygii</taxon>
        <taxon>Neopterygii</taxon>
        <taxon>Teleostei</taxon>
        <taxon>Neoteleostei</taxon>
        <taxon>Acanthomorphata</taxon>
        <taxon>Ovalentaria</taxon>
        <taxon>Atherinomorphae</taxon>
        <taxon>Cyprinodontiformes</taxon>
        <taxon>Goodeidae</taxon>
        <taxon>Crenichthys</taxon>
    </lineage>
</organism>
<feature type="region of interest" description="Disordered" evidence="1">
    <location>
        <begin position="1"/>
        <end position="53"/>
    </location>
</feature>
<evidence type="ECO:0000313" key="2">
    <source>
        <dbReference type="EMBL" id="KAK5620062.1"/>
    </source>
</evidence>
<protein>
    <submittedName>
        <fullName evidence="2">Uncharacterized protein</fullName>
    </submittedName>
</protein>
<comment type="caution">
    <text evidence="2">The sequence shown here is derived from an EMBL/GenBank/DDBJ whole genome shotgun (WGS) entry which is preliminary data.</text>
</comment>
<reference evidence="2 3" key="1">
    <citation type="submission" date="2021-06" db="EMBL/GenBank/DDBJ databases">
        <authorList>
            <person name="Palmer J.M."/>
        </authorList>
    </citation>
    <scope>NUCLEOTIDE SEQUENCE [LARGE SCALE GENOMIC DNA]</scope>
    <source>
        <strain evidence="2 3">MEX-2019</strain>
        <tissue evidence="2">Muscle</tissue>
    </source>
</reference>
<name>A0AAV9SFJ9_9TELE</name>
<keyword evidence="3" id="KW-1185">Reference proteome</keyword>
<dbReference type="AlphaFoldDB" id="A0AAV9SFJ9"/>
<proteinExistence type="predicted"/>
<evidence type="ECO:0000256" key="1">
    <source>
        <dbReference type="SAM" id="MobiDB-lite"/>
    </source>
</evidence>
<accession>A0AAV9SFJ9</accession>
<feature type="compositionally biased region" description="Polar residues" evidence="1">
    <location>
        <begin position="28"/>
        <end position="47"/>
    </location>
</feature>